<dbReference type="RefSeq" id="WP_119838928.1">
    <property type="nucleotide sequence ID" value="NZ_CP060436.1"/>
</dbReference>
<evidence type="ECO:0000313" key="2">
    <source>
        <dbReference type="Proteomes" id="UP000283786"/>
    </source>
</evidence>
<organism evidence="1 2">
    <name type="scientific">Pseudooceanicola algae</name>
    <dbReference type="NCBI Taxonomy" id="1537215"/>
    <lineage>
        <taxon>Bacteria</taxon>
        <taxon>Pseudomonadati</taxon>
        <taxon>Pseudomonadota</taxon>
        <taxon>Alphaproteobacteria</taxon>
        <taxon>Rhodobacterales</taxon>
        <taxon>Paracoccaceae</taxon>
        <taxon>Pseudooceanicola</taxon>
    </lineage>
</organism>
<protein>
    <submittedName>
        <fullName evidence="1">Uncharacterized protein</fullName>
    </submittedName>
</protein>
<sequence length="68" mass="7219">MARVIFALLVVAGLVALSTALLAALGRNRRDTGQAEVVLRRTTPLQNLAYLLLILIMTGAATGLMVLE</sequence>
<evidence type="ECO:0000313" key="1">
    <source>
        <dbReference type="EMBL" id="QPM90390.1"/>
    </source>
</evidence>
<dbReference type="Proteomes" id="UP000283786">
    <property type="component" value="Chromosome"/>
</dbReference>
<dbReference type="EMBL" id="CP060436">
    <property type="protein sequence ID" value="QPM90390.1"/>
    <property type="molecule type" value="Genomic_DNA"/>
</dbReference>
<dbReference type="AlphaFoldDB" id="A0A418SH63"/>
<gene>
    <name evidence="1" type="ORF">PSAL_016280</name>
</gene>
<accession>A0A418SH63</accession>
<keyword evidence="2" id="KW-1185">Reference proteome</keyword>
<reference evidence="1 2" key="1">
    <citation type="submission" date="2020-08" db="EMBL/GenBank/DDBJ databases">
        <title>Genome sequence of Rhodobacteraceae bacterium Lw-13e.</title>
        <authorList>
            <person name="Poehlein A."/>
            <person name="Wolter L."/>
            <person name="Daniel R."/>
            <person name="Brinkhoff T."/>
        </authorList>
    </citation>
    <scope>NUCLEOTIDE SEQUENCE [LARGE SCALE GENOMIC DNA]</scope>
    <source>
        <strain evidence="1 2">Lw-13e</strain>
    </source>
</reference>
<proteinExistence type="predicted"/>
<name>A0A418SH63_9RHOB</name>
<dbReference type="KEGG" id="palw:PSAL_016280"/>